<name>A0A6J5YHU9_9ZZZZ</name>
<evidence type="ECO:0000313" key="1">
    <source>
        <dbReference type="EMBL" id="CAB4324316.1"/>
    </source>
</evidence>
<accession>A0A6J5YHU9</accession>
<gene>
    <name evidence="1" type="ORF">UFOPK1392_02081</name>
    <name evidence="2" type="ORF">UFOPK3733_01419</name>
</gene>
<evidence type="ECO:0000313" key="2">
    <source>
        <dbReference type="EMBL" id="CAB4943263.1"/>
    </source>
</evidence>
<dbReference type="AlphaFoldDB" id="A0A6J5YHU9"/>
<dbReference type="EMBL" id="CAFBNC010000076">
    <property type="protein sequence ID" value="CAB4943263.1"/>
    <property type="molecule type" value="Genomic_DNA"/>
</dbReference>
<dbReference type="EMBL" id="CAEMXZ010000130">
    <property type="protein sequence ID" value="CAB4324316.1"/>
    <property type="molecule type" value="Genomic_DNA"/>
</dbReference>
<organism evidence="1">
    <name type="scientific">freshwater metagenome</name>
    <dbReference type="NCBI Taxonomy" id="449393"/>
    <lineage>
        <taxon>unclassified sequences</taxon>
        <taxon>metagenomes</taxon>
        <taxon>ecological metagenomes</taxon>
    </lineage>
</organism>
<sequence length="46" mass="4973">MSGWNDWVIDRSPDVTLRCSAPDLTIRQGVAYDQPFGPSGPSDPAP</sequence>
<reference evidence="1" key="1">
    <citation type="submission" date="2020-05" db="EMBL/GenBank/DDBJ databases">
        <authorList>
            <person name="Chiriac C."/>
            <person name="Salcher M."/>
            <person name="Ghai R."/>
            <person name="Kavagutti S V."/>
        </authorList>
    </citation>
    <scope>NUCLEOTIDE SEQUENCE</scope>
</reference>
<proteinExistence type="predicted"/>
<protein>
    <submittedName>
        <fullName evidence="1">Unannotated protein</fullName>
    </submittedName>
</protein>